<proteinExistence type="predicted"/>
<gene>
    <name evidence="1" type="ORF">BN946_scf184977.g159</name>
</gene>
<sequence>MVAIIPPLFVDRLAKDFQLDQLSSQRLHAFVKAIHPHSSFLTHEHAAAAAKKNTDDLPALFNDLKIRLEHMFIFTSQQQNIIRAITQDTIFHTDRTAFKSMFKDVEEQLEKDKETLQLTNVYAGKKQCSLQEFTYGSAVKYKLGGVTGTLNICYMVHNAILRCFAIDHPELHGLSEKKDEESHFSDDQTISQVTVANPEGGPACKKQKAICGCAPKGDDFWSKVDQYFLKRTATLGSKLAASPWCRLVEDIV</sequence>
<dbReference type="HOGENOM" id="CLU_1103245_0_0_1"/>
<dbReference type="EMBL" id="CCBP010000112">
    <property type="protein sequence ID" value="CDO72458.1"/>
    <property type="molecule type" value="Genomic_DNA"/>
</dbReference>
<comment type="caution">
    <text evidence="1">The sequence shown here is derived from an EMBL/GenBank/DDBJ whole genome shotgun (WGS) entry which is preliminary data.</text>
</comment>
<dbReference type="STRING" id="5643.A0A060SJ46"/>
<name>A0A060SJ46_PYCCI</name>
<evidence type="ECO:0000313" key="2">
    <source>
        <dbReference type="Proteomes" id="UP000029665"/>
    </source>
</evidence>
<reference evidence="1" key="1">
    <citation type="submission" date="2014-01" db="EMBL/GenBank/DDBJ databases">
        <title>The genome of the white-rot fungus Pycnoporus cinnabarinus: a basidiomycete model with a versatile arsenal for lignocellulosic biomass breakdown.</title>
        <authorList>
            <person name="Levasseur A."/>
            <person name="Lomascolo A."/>
            <person name="Ruiz-Duenas F.J."/>
            <person name="Uzan E."/>
            <person name="Piumi F."/>
            <person name="Kues U."/>
            <person name="Ram A.F.J."/>
            <person name="Murat C."/>
            <person name="Haon M."/>
            <person name="Benoit I."/>
            <person name="Arfi Y."/>
            <person name="Chevret D."/>
            <person name="Drula E."/>
            <person name="Kwon M.J."/>
            <person name="Gouret P."/>
            <person name="Lesage-Meessen L."/>
            <person name="Lombard V."/>
            <person name="Mariette J."/>
            <person name="Noirot C."/>
            <person name="Park J."/>
            <person name="Patyshakuliyeva A."/>
            <person name="Wieneger R.A.B."/>
            <person name="Wosten H.A.B."/>
            <person name="Martin F."/>
            <person name="Coutinho P.M."/>
            <person name="de Vries R."/>
            <person name="Martinez A.T."/>
            <person name="Klopp C."/>
            <person name="Pontarotti P."/>
            <person name="Henrissat B."/>
            <person name="Record E."/>
        </authorList>
    </citation>
    <scope>NUCLEOTIDE SEQUENCE [LARGE SCALE GENOMIC DNA]</scope>
    <source>
        <strain evidence="1">BRFM137</strain>
    </source>
</reference>
<dbReference type="AlphaFoldDB" id="A0A060SJ46"/>
<accession>A0A060SJ46</accession>
<keyword evidence="2" id="KW-1185">Reference proteome</keyword>
<organism evidence="1 2">
    <name type="scientific">Pycnoporus cinnabarinus</name>
    <name type="common">Cinnabar-red polypore</name>
    <name type="synonym">Trametes cinnabarina</name>
    <dbReference type="NCBI Taxonomy" id="5643"/>
    <lineage>
        <taxon>Eukaryota</taxon>
        <taxon>Fungi</taxon>
        <taxon>Dikarya</taxon>
        <taxon>Basidiomycota</taxon>
        <taxon>Agaricomycotina</taxon>
        <taxon>Agaricomycetes</taxon>
        <taxon>Polyporales</taxon>
        <taxon>Polyporaceae</taxon>
        <taxon>Trametes</taxon>
    </lineage>
</organism>
<protein>
    <submittedName>
        <fullName evidence="1">Uncharacterized protein</fullName>
    </submittedName>
</protein>
<dbReference type="OrthoDB" id="3269273at2759"/>
<evidence type="ECO:0000313" key="1">
    <source>
        <dbReference type="EMBL" id="CDO72458.1"/>
    </source>
</evidence>
<dbReference type="Proteomes" id="UP000029665">
    <property type="component" value="Unassembled WGS sequence"/>
</dbReference>